<protein>
    <recommendedName>
        <fullName evidence="3">Myb/SANT-like DNA-binding domain-containing protein</fullName>
    </recommendedName>
</protein>
<dbReference type="Pfam" id="PF13837">
    <property type="entry name" value="Myb_DNA-bind_4"/>
    <property type="match status" value="1"/>
</dbReference>
<feature type="domain" description="Myb/SANT-like DNA-binding" evidence="3">
    <location>
        <begin position="185"/>
        <end position="265"/>
    </location>
</feature>
<feature type="region of interest" description="Disordered" evidence="2">
    <location>
        <begin position="1"/>
        <end position="20"/>
    </location>
</feature>
<dbReference type="InterPro" id="IPR044822">
    <property type="entry name" value="Myb_DNA-bind_4"/>
</dbReference>
<keyword evidence="5" id="KW-1185">Reference proteome</keyword>
<comment type="caution">
    <text evidence="4">The sequence shown here is derived from an EMBL/GenBank/DDBJ whole genome shotgun (WGS) entry which is preliminary data.</text>
</comment>
<dbReference type="Proteomes" id="UP001642540">
    <property type="component" value="Unassembled WGS sequence"/>
</dbReference>
<evidence type="ECO:0000256" key="1">
    <source>
        <dbReference type="SAM" id="Coils"/>
    </source>
</evidence>
<evidence type="ECO:0000256" key="2">
    <source>
        <dbReference type="SAM" id="MobiDB-lite"/>
    </source>
</evidence>
<feature type="coiled-coil region" evidence="1">
    <location>
        <begin position="300"/>
        <end position="345"/>
    </location>
</feature>
<reference evidence="4 5" key="1">
    <citation type="submission" date="2024-08" db="EMBL/GenBank/DDBJ databases">
        <authorList>
            <person name="Cucini C."/>
            <person name="Frati F."/>
        </authorList>
    </citation>
    <scope>NUCLEOTIDE SEQUENCE [LARGE SCALE GENOMIC DNA]</scope>
</reference>
<proteinExistence type="predicted"/>
<dbReference type="EMBL" id="CAXLJM020000026">
    <property type="protein sequence ID" value="CAL8093687.1"/>
    <property type="molecule type" value="Genomic_DNA"/>
</dbReference>
<feature type="region of interest" description="Disordered" evidence="2">
    <location>
        <begin position="448"/>
        <end position="469"/>
    </location>
</feature>
<name>A0ABP1Q8P2_9HEXA</name>
<evidence type="ECO:0000313" key="5">
    <source>
        <dbReference type="Proteomes" id="UP001642540"/>
    </source>
</evidence>
<sequence>MNKSEKEMEANSGGDYQLPSSTLAFTSMGEDVKYYIMEASHQLEDSGEQNMTCSIDPATGNLILHHEGNTSTSNAEENISGAEFTVNPSAFNGPNFDYRRSESLTLSEHGHDYSQYAAVATEGPYMYQSMTLAPEIGNEYQAEQEEEDQLSEIRVSNVTSIADIKVEESNSLDQGDSNSLKVLLWSNRKTEDLIQCIHRHERKFSNASRARTHIWNEISKDMAELGHLDCDRDDCNKKWSNLYRTWKKVKSRPRATGSRWPFYGLVTELVKTLGARIREYRDKVEAPSKEYISRKSKDLVSKLLKNNLAYQEAVKLAEEKFEKQAEKLNIERDNILKDIKQVLESGYAKPETCQTIESQLQNIMNARTMEQHNGEETESGSHGPDNLTMITVEDSNRSNSSIPILFLNISNDFGQDNMEYQLVEINPATNGVIGVSSDTFQLCVPSSSAGTSLSSQMSDTSGSCRKPSQ</sequence>
<evidence type="ECO:0000313" key="4">
    <source>
        <dbReference type="EMBL" id="CAL8093687.1"/>
    </source>
</evidence>
<gene>
    <name evidence="4" type="ORF">ODALV1_LOCUS8566</name>
</gene>
<accession>A0ABP1Q8P2</accession>
<dbReference type="Gene3D" id="1.10.10.60">
    <property type="entry name" value="Homeodomain-like"/>
    <property type="match status" value="1"/>
</dbReference>
<evidence type="ECO:0000259" key="3">
    <source>
        <dbReference type="Pfam" id="PF13837"/>
    </source>
</evidence>
<keyword evidence="1" id="KW-0175">Coiled coil</keyword>
<organism evidence="4 5">
    <name type="scientific">Orchesella dallaii</name>
    <dbReference type="NCBI Taxonomy" id="48710"/>
    <lineage>
        <taxon>Eukaryota</taxon>
        <taxon>Metazoa</taxon>
        <taxon>Ecdysozoa</taxon>
        <taxon>Arthropoda</taxon>
        <taxon>Hexapoda</taxon>
        <taxon>Collembola</taxon>
        <taxon>Entomobryomorpha</taxon>
        <taxon>Entomobryoidea</taxon>
        <taxon>Orchesellidae</taxon>
        <taxon>Orchesellinae</taxon>
        <taxon>Orchesella</taxon>
    </lineage>
</organism>